<feature type="transmembrane region" description="Helical" evidence="1">
    <location>
        <begin position="104"/>
        <end position="121"/>
    </location>
</feature>
<keyword evidence="1" id="KW-0472">Membrane</keyword>
<name>A0A0A7DUD0_DEMFO</name>
<accession>A0A0A7DUD0</accession>
<keyword evidence="1" id="KW-1133">Transmembrane helix</keyword>
<protein>
    <submittedName>
        <fullName evidence="2">NADH dehydrogenase subunit 6</fullName>
    </submittedName>
</protein>
<dbReference type="EMBL" id="KM114226">
    <property type="protein sequence ID" value="AIW82504.1"/>
    <property type="molecule type" value="Genomic_DNA"/>
</dbReference>
<geneLocation type="mitochondrion" evidence="2"/>
<dbReference type="GeneID" id="22833376"/>
<sequence length="137" mass="15504">MITFSKMKPSNLTFLLLVTTISMNIYMNIQSTNKWFPLILTLLFSGGILILFSFFSAIFSDKETPFMNLTPLWIISIAIMVLTSKKSPFLINDSSLILSYSSESINLMFISSFLLMFTLNIKHKTIKIGTALKSTKP</sequence>
<evidence type="ECO:0000313" key="2">
    <source>
        <dbReference type="EMBL" id="AIW82504.1"/>
    </source>
</evidence>
<reference evidence="2" key="1">
    <citation type="journal article" date="2014" name="BMC Genomics">
        <title>Complete mitochondrial genomes of the human follicle mites Demodex brevis and D. folliculorum: novel gene arrangement, truncated tRNA genes, and ancient divergence between species.</title>
        <authorList>
            <person name="Palopoli M.F."/>
            <person name="Minot S."/>
            <person name="Pei D."/>
            <person name="Satterly A."/>
            <person name="Endrizzi J."/>
        </authorList>
    </citation>
    <scope>NUCLEOTIDE SEQUENCE</scope>
</reference>
<gene>
    <name evidence="2" type="primary">ND6</name>
</gene>
<keyword evidence="1" id="KW-0812">Transmembrane</keyword>
<organism evidence="2">
    <name type="scientific">Demodex folliculorum</name>
    <name type="common">Face mite</name>
    <dbReference type="NCBI Taxonomy" id="481310"/>
    <lineage>
        <taxon>Eukaryota</taxon>
        <taxon>Metazoa</taxon>
        <taxon>Ecdysozoa</taxon>
        <taxon>Arthropoda</taxon>
        <taxon>Chelicerata</taxon>
        <taxon>Arachnida</taxon>
        <taxon>Acari</taxon>
        <taxon>Acariformes</taxon>
        <taxon>Trombidiformes</taxon>
        <taxon>Prostigmata</taxon>
        <taxon>Eleutherengona</taxon>
        <taxon>Raphignathae</taxon>
        <taxon>Cheyletoidea</taxon>
        <taxon>Demodicidae</taxon>
        <taxon>Demodex</taxon>
    </lineage>
</organism>
<dbReference type="CTD" id="4541"/>
<feature type="transmembrane region" description="Helical" evidence="1">
    <location>
        <begin position="66"/>
        <end position="84"/>
    </location>
</feature>
<feature type="transmembrane region" description="Helical" evidence="1">
    <location>
        <begin position="35"/>
        <end position="59"/>
    </location>
</feature>
<dbReference type="AlphaFoldDB" id="A0A0A7DUD0"/>
<evidence type="ECO:0000256" key="1">
    <source>
        <dbReference type="SAM" id="Phobius"/>
    </source>
</evidence>
<feature type="transmembrane region" description="Helical" evidence="1">
    <location>
        <begin position="12"/>
        <end position="29"/>
    </location>
</feature>
<keyword evidence="2" id="KW-0496">Mitochondrion</keyword>
<proteinExistence type="predicted"/>
<dbReference type="RefSeq" id="YP_009114844.1">
    <property type="nucleotide sequence ID" value="NC_026102.1"/>
</dbReference>